<feature type="non-terminal residue" evidence="2">
    <location>
        <position position="1"/>
    </location>
</feature>
<proteinExistence type="predicted"/>
<feature type="compositionally biased region" description="Basic and acidic residues" evidence="1">
    <location>
        <begin position="39"/>
        <end position="56"/>
    </location>
</feature>
<name>A0ABS8VGK9_DATST</name>
<comment type="caution">
    <text evidence="2">The sequence shown here is derived from an EMBL/GenBank/DDBJ whole genome shotgun (WGS) entry which is preliminary data.</text>
</comment>
<dbReference type="Proteomes" id="UP000823775">
    <property type="component" value="Unassembled WGS sequence"/>
</dbReference>
<dbReference type="EMBL" id="JACEIK010004637">
    <property type="protein sequence ID" value="MCD9646004.1"/>
    <property type="molecule type" value="Genomic_DNA"/>
</dbReference>
<evidence type="ECO:0000313" key="3">
    <source>
        <dbReference type="Proteomes" id="UP000823775"/>
    </source>
</evidence>
<reference evidence="2 3" key="1">
    <citation type="journal article" date="2021" name="BMC Genomics">
        <title>Datura genome reveals duplications of psychoactive alkaloid biosynthetic genes and high mutation rate following tissue culture.</title>
        <authorList>
            <person name="Rajewski A."/>
            <person name="Carter-House D."/>
            <person name="Stajich J."/>
            <person name="Litt A."/>
        </authorList>
    </citation>
    <scope>NUCLEOTIDE SEQUENCE [LARGE SCALE GENOMIC DNA]</scope>
    <source>
        <strain evidence="2">AR-01</strain>
    </source>
</reference>
<feature type="region of interest" description="Disordered" evidence="1">
    <location>
        <begin position="39"/>
        <end position="89"/>
    </location>
</feature>
<protein>
    <submittedName>
        <fullName evidence="2">Uncharacterized protein</fullName>
    </submittedName>
</protein>
<organism evidence="2 3">
    <name type="scientific">Datura stramonium</name>
    <name type="common">Jimsonweed</name>
    <name type="synonym">Common thornapple</name>
    <dbReference type="NCBI Taxonomy" id="4076"/>
    <lineage>
        <taxon>Eukaryota</taxon>
        <taxon>Viridiplantae</taxon>
        <taxon>Streptophyta</taxon>
        <taxon>Embryophyta</taxon>
        <taxon>Tracheophyta</taxon>
        <taxon>Spermatophyta</taxon>
        <taxon>Magnoliopsida</taxon>
        <taxon>eudicotyledons</taxon>
        <taxon>Gunneridae</taxon>
        <taxon>Pentapetalae</taxon>
        <taxon>asterids</taxon>
        <taxon>lamiids</taxon>
        <taxon>Solanales</taxon>
        <taxon>Solanaceae</taxon>
        <taxon>Solanoideae</taxon>
        <taxon>Datureae</taxon>
        <taxon>Datura</taxon>
    </lineage>
</organism>
<evidence type="ECO:0000313" key="2">
    <source>
        <dbReference type="EMBL" id="MCD9646004.1"/>
    </source>
</evidence>
<evidence type="ECO:0000256" key="1">
    <source>
        <dbReference type="SAM" id="MobiDB-lite"/>
    </source>
</evidence>
<sequence>THNTSNILDPNVASLAKIRCCRPGAWVMEEVTSLQVSDDCHSRRHPFDGKVEDRHSVNRPSLVPSGTDSPFLRGDGGQTDRQMSDGPSQWPSLRKRFCAFLHKANGGDDEPSYLRHPVSLAVRWKAAQNLRFLYVSSWVIFVSSHYFNP</sequence>
<keyword evidence="3" id="KW-1185">Reference proteome</keyword>
<feature type="compositionally biased region" description="Polar residues" evidence="1">
    <location>
        <begin position="79"/>
        <end position="89"/>
    </location>
</feature>
<accession>A0ABS8VGK9</accession>
<gene>
    <name evidence="2" type="ORF">HAX54_035498</name>
</gene>